<dbReference type="Gene3D" id="3.30.2310.20">
    <property type="entry name" value="RelE-like"/>
    <property type="match status" value="1"/>
</dbReference>
<keyword evidence="2" id="KW-1185">Reference proteome</keyword>
<dbReference type="STRING" id="293614.A1C_04425"/>
<protein>
    <submittedName>
        <fullName evidence="1">Probable toxin of toxin-antitoxin system</fullName>
    </submittedName>
</protein>
<dbReference type="InterPro" id="IPR035093">
    <property type="entry name" value="RelE/ParE_toxin_dom_sf"/>
</dbReference>
<gene>
    <name evidence="1" type="ordered locus">A1C_04425</name>
</gene>
<name>A8GP32_RICAH</name>
<dbReference type="KEGG" id="rak:A1C_04425"/>
<dbReference type="HOGENOM" id="CLU_169492_1_0_5"/>
<dbReference type="Proteomes" id="UP000006830">
    <property type="component" value="Chromosome"/>
</dbReference>
<proteinExistence type="predicted"/>
<evidence type="ECO:0000313" key="1">
    <source>
        <dbReference type="EMBL" id="ABV75157.1"/>
    </source>
</evidence>
<reference evidence="1" key="1">
    <citation type="submission" date="2007-09" db="EMBL/GenBank/DDBJ databases">
        <title>Complete Genome Sequence of Rickettsia akari.</title>
        <authorList>
            <person name="Madan A."/>
            <person name="Fahey J."/>
            <person name="Helton E."/>
            <person name="Ketteman M."/>
            <person name="Madan A."/>
            <person name="Rodrigues S."/>
            <person name="Sanchez A."/>
            <person name="Whiting M."/>
            <person name="Dasch G."/>
            <person name="Eremeeva M."/>
        </authorList>
    </citation>
    <scope>NUCLEOTIDE SEQUENCE</scope>
    <source>
        <strain evidence="1">Hartford</strain>
    </source>
</reference>
<dbReference type="EMBL" id="CP000847">
    <property type="protein sequence ID" value="ABV75157.1"/>
    <property type="molecule type" value="Genomic_DNA"/>
</dbReference>
<sequence>MEMIYTILYPKKAIEDIQNLKAPKLADKAENLCKSLTINSIPLNSKKLYRNLVGKRSIRISLQHRLVYEILEDKKL</sequence>
<dbReference type="SUPFAM" id="SSF143011">
    <property type="entry name" value="RelE-like"/>
    <property type="match status" value="1"/>
</dbReference>
<evidence type="ECO:0000313" key="2">
    <source>
        <dbReference type="Proteomes" id="UP000006830"/>
    </source>
</evidence>
<dbReference type="AlphaFoldDB" id="A8GP32"/>
<organism evidence="1 2">
    <name type="scientific">Rickettsia akari (strain Hartford)</name>
    <dbReference type="NCBI Taxonomy" id="293614"/>
    <lineage>
        <taxon>Bacteria</taxon>
        <taxon>Pseudomonadati</taxon>
        <taxon>Pseudomonadota</taxon>
        <taxon>Alphaproteobacteria</taxon>
        <taxon>Rickettsiales</taxon>
        <taxon>Rickettsiaceae</taxon>
        <taxon>Rickettsieae</taxon>
        <taxon>Rickettsia</taxon>
        <taxon>spotted fever group</taxon>
    </lineage>
</organism>
<accession>A8GP32</accession>